<keyword evidence="2" id="KW-1185">Reference proteome</keyword>
<proteinExistence type="predicted"/>
<dbReference type="Proteomes" id="UP000626242">
    <property type="component" value="Unassembled WGS sequence"/>
</dbReference>
<dbReference type="RefSeq" id="WP_251834150.1">
    <property type="nucleotide sequence ID" value="NZ_JACSPS010000004.1"/>
</dbReference>
<evidence type="ECO:0000313" key="1">
    <source>
        <dbReference type="EMBL" id="MBD8018953.1"/>
    </source>
</evidence>
<comment type="caution">
    <text evidence="1">The sequence shown here is derived from an EMBL/GenBank/DDBJ whole genome shotgun (WGS) entry which is preliminary data.</text>
</comment>
<reference evidence="1 2" key="1">
    <citation type="submission" date="2020-08" db="EMBL/GenBank/DDBJ databases">
        <title>A Genomic Blueprint of the Chicken Gut Microbiome.</title>
        <authorList>
            <person name="Gilroy R."/>
            <person name="Ravi A."/>
            <person name="Getino M."/>
            <person name="Pursley I."/>
            <person name="Horton D.L."/>
            <person name="Alikhan N.-F."/>
            <person name="Baker D."/>
            <person name="Gharbi K."/>
            <person name="Hall N."/>
            <person name="Watson M."/>
            <person name="Adriaenssens E.M."/>
            <person name="Foster-Nyarko E."/>
            <person name="Jarju S."/>
            <person name="Secka A."/>
            <person name="Antonio M."/>
            <person name="Oren A."/>
            <person name="Chaudhuri R."/>
            <person name="La Ragione R.M."/>
            <person name="Hildebrand F."/>
            <person name="Pallen M.J."/>
        </authorList>
    </citation>
    <scope>NUCLEOTIDE SEQUENCE [LARGE SCALE GENOMIC DNA]</scope>
    <source>
        <strain evidence="1 2">Sa1CVA4</strain>
    </source>
</reference>
<evidence type="ECO:0000313" key="2">
    <source>
        <dbReference type="Proteomes" id="UP000626242"/>
    </source>
</evidence>
<gene>
    <name evidence="1" type="ORF">H9628_10760</name>
</gene>
<dbReference type="EMBL" id="JACSPS010000004">
    <property type="protein sequence ID" value="MBD8018953.1"/>
    <property type="molecule type" value="Genomic_DNA"/>
</dbReference>
<evidence type="ECO:0008006" key="3">
    <source>
        <dbReference type="Google" id="ProtNLM"/>
    </source>
</evidence>
<sequence length="148" mass="16745">MMNLTVVGLFESQEKAKNVSESLERTGIRNEDYIIYKTNPASPRAQKQAFWRTVLGLKESRPAANQDKLITSVEVRSDEELLEVKKSFAQNGAVNIYEFKDMTIEEAKDLNYIKKIVELRAKSHIYAMPAISLSSMQMSQGINAEVKA</sequence>
<accession>A0ABR8WPF5</accession>
<name>A0ABR8WPF5_9FLAO</name>
<protein>
    <recommendedName>
        <fullName evidence="3">General stress protein 17M-like domain-containing protein</fullName>
    </recommendedName>
</protein>
<organism evidence="1 2">
    <name type="scientific">Kaistella pullorum</name>
    <dbReference type="NCBI Taxonomy" id="2763074"/>
    <lineage>
        <taxon>Bacteria</taxon>
        <taxon>Pseudomonadati</taxon>
        <taxon>Bacteroidota</taxon>
        <taxon>Flavobacteriia</taxon>
        <taxon>Flavobacteriales</taxon>
        <taxon>Weeksellaceae</taxon>
        <taxon>Chryseobacterium group</taxon>
        <taxon>Kaistella</taxon>
    </lineage>
</organism>